<name>A0A6J7WYA2_9CAUD</name>
<accession>A0A6J7WYA2</accession>
<sequence length="218" mass="24335">MSIIQGLDAIKSHIDKPKGSDGPKARWLKLEDGQSIKLRFVNEVDPDSKNYDPSRGLAIVVAEHTNPKDYRRKAVCSMEEEGRCHGCEMHRRDPKAGWKARLRLYANVLVDDGTGEQYTAIWSQGVGPKSVTTQTLIEYASDTGAISNLTWRLKRSGTGTQTSYALFPLTVDDTAFDWSSVETYELEKTAIRAVKYADQESFYSGLDADDSVSTTSEW</sequence>
<gene>
    <name evidence="1" type="ORF">UFOVP359_84</name>
</gene>
<dbReference type="EMBL" id="LR798295">
    <property type="protein sequence ID" value="CAB5221818.1"/>
    <property type="molecule type" value="Genomic_DNA"/>
</dbReference>
<organism evidence="1">
    <name type="scientific">uncultured Caudovirales phage</name>
    <dbReference type="NCBI Taxonomy" id="2100421"/>
    <lineage>
        <taxon>Viruses</taxon>
        <taxon>Duplodnaviria</taxon>
        <taxon>Heunggongvirae</taxon>
        <taxon>Uroviricota</taxon>
        <taxon>Caudoviricetes</taxon>
        <taxon>Peduoviridae</taxon>
        <taxon>Maltschvirus</taxon>
        <taxon>Maltschvirus maltsch</taxon>
    </lineage>
</organism>
<evidence type="ECO:0000313" key="1">
    <source>
        <dbReference type="EMBL" id="CAB5221818.1"/>
    </source>
</evidence>
<reference evidence="1" key="1">
    <citation type="submission" date="2020-05" db="EMBL/GenBank/DDBJ databases">
        <authorList>
            <person name="Chiriac C."/>
            <person name="Salcher M."/>
            <person name="Ghai R."/>
            <person name="Kavagutti S V."/>
        </authorList>
    </citation>
    <scope>NUCLEOTIDE SEQUENCE</scope>
</reference>
<protein>
    <submittedName>
        <fullName evidence="1">Uncharacterized protein</fullName>
    </submittedName>
</protein>
<proteinExistence type="predicted"/>